<proteinExistence type="inferred from homology"/>
<dbReference type="InterPro" id="IPR002758">
    <property type="entry name" value="Cation_antiport_E"/>
</dbReference>
<evidence type="ECO:0000256" key="5">
    <source>
        <dbReference type="ARBA" id="ARBA00022989"/>
    </source>
</evidence>
<evidence type="ECO:0000256" key="4">
    <source>
        <dbReference type="ARBA" id="ARBA00022692"/>
    </source>
</evidence>
<dbReference type="RefSeq" id="WP_232549670.1">
    <property type="nucleotide sequence ID" value="NZ_CP115965.1"/>
</dbReference>
<dbReference type="EMBL" id="CP115965">
    <property type="protein sequence ID" value="WZW99788.1"/>
    <property type="molecule type" value="Genomic_DNA"/>
</dbReference>
<evidence type="ECO:0000256" key="2">
    <source>
        <dbReference type="ARBA" id="ARBA00006228"/>
    </source>
</evidence>
<comment type="subcellular location">
    <subcellularLocation>
        <location evidence="1">Cell membrane</location>
        <topology evidence="1">Multi-pass membrane protein</topology>
    </subcellularLocation>
</comment>
<comment type="similarity">
    <text evidence="2">Belongs to the CPA3 antiporters (TC 2.A.63) subunit E family.</text>
</comment>
<keyword evidence="4" id="KW-0812">Transmembrane</keyword>
<accession>A0ABZ3CAJ0</accession>
<keyword evidence="5" id="KW-1133">Transmembrane helix</keyword>
<dbReference type="PANTHER" id="PTHR34584">
    <property type="entry name" value="NA(+)/H(+) ANTIPORTER SUBUNIT E1"/>
    <property type="match status" value="1"/>
</dbReference>
<dbReference type="PANTHER" id="PTHR34584:SF1">
    <property type="entry name" value="NA(+)_H(+) ANTIPORTER SUBUNIT E1"/>
    <property type="match status" value="1"/>
</dbReference>
<organism evidence="7 8">
    <name type="scientific">Propioniciclava soli</name>
    <dbReference type="NCBI Taxonomy" id="2775081"/>
    <lineage>
        <taxon>Bacteria</taxon>
        <taxon>Bacillati</taxon>
        <taxon>Actinomycetota</taxon>
        <taxon>Actinomycetes</taxon>
        <taxon>Propionibacteriales</taxon>
        <taxon>Propionibacteriaceae</taxon>
        <taxon>Propioniciclava</taxon>
    </lineage>
</organism>
<protein>
    <submittedName>
        <fullName evidence="7">Na+/H+ antiporter subunit E</fullName>
    </submittedName>
</protein>
<keyword evidence="6" id="KW-0472">Membrane</keyword>
<sequence>MRVLYALGYLVWIAVEVVKGSFDVARDTLTPGVGSTPAIVEYPLRCRTDLEVTVMASSITITPGTIVLGTASARDGEPPVLYVHSLYARSRADIIAGLDEMETRLLRATRGRRAGEVQAA</sequence>
<dbReference type="Pfam" id="PF01899">
    <property type="entry name" value="MNHE"/>
    <property type="match status" value="1"/>
</dbReference>
<name>A0ABZ3CAJ0_9ACTN</name>
<keyword evidence="8" id="KW-1185">Reference proteome</keyword>
<reference evidence="7 8" key="1">
    <citation type="journal article" date="2023" name="Environ Microbiome">
        <title>A coral-associated actinobacterium mitigates coral bleaching under heat stress.</title>
        <authorList>
            <person name="Li J."/>
            <person name="Zou Y."/>
            <person name="Li Q."/>
            <person name="Zhang J."/>
            <person name="Bourne D.G."/>
            <person name="Lyu Y."/>
            <person name="Liu C."/>
            <person name="Zhang S."/>
        </authorList>
    </citation>
    <scope>NUCLEOTIDE SEQUENCE [LARGE SCALE GENOMIC DNA]</scope>
    <source>
        <strain evidence="7 8">SCSIO 13291</strain>
    </source>
</reference>
<dbReference type="Proteomes" id="UP001434337">
    <property type="component" value="Chromosome"/>
</dbReference>
<gene>
    <name evidence="7" type="ORF">PCC79_06225</name>
</gene>
<evidence type="ECO:0000256" key="6">
    <source>
        <dbReference type="ARBA" id="ARBA00023136"/>
    </source>
</evidence>
<evidence type="ECO:0000313" key="8">
    <source>
        <dbReference type="Proteomes" id="UP001434337"/>
    </source>
</evidence>
<evidence type="ECO:0000313" key="7">
    <source>
        <dbReference type="EMBL" id="WZW99788.1"/>
    </source>
</evidence>
<evidence type="ECO:0000256" key="1">
    <source>
        <dbReference type="ARBA" id="ARBA00004651"/>
    </source>
</evidence>
<keyword evidence="3" id="KW-1003">Cell membrane</keyword>
<evidence type="ECO:0000256" key="3">
    <source>
        <dbReference type="ARBA" id="ARBA00022475"/>
    </source>
</evidence>